<dbReference type="Pfam" id="PF03692">
    <property type="entry name" value="CxxCxxCC"/>
    <property type="match status" value="1"/>
</dbReference>
<proteinExistence type="predicted"/>
<name>A0A1I3PBC0_9PLAN</name>
<dbReference type="InterPro" id="IPR005358">
    <property type="entry name" value="Puta_zinc/iron-chelating_dom"/>
</dbReference>
<dbReference type="EMBL" id="FOQD01000016">
    <property type="protein sequence ID" value="SFJ18640.1"/>
    <property type="molecule type" value="Genomic_DNA"/>
</dbReference>
<evidence type="ECO:0000313" key="2">
    <source>
        <dbReference type="Proteomes" id="UP000199518"/>
    </source>
</evidence>
<keyword evidence="2" id="KW-1185">Reference proteome</keyword>
<dbReference type="AlphaFoldDB" id="A0A1I3PBC0"/>
<evidence type="ECO:0000313" key="1">
    <source>
        <dbReference type="EMBL" id="SFJ18640.1"/>
    </source>
</evidence>
<dbReference type="RefSeq" id="WP_092054215.1">
    <property type="nucleotide sequence ID" value="NZ_FOQD01000016.1"/>
</dbReference>
<dbReference type="OrthoDB" id="71604at2"/>
<gene>
    <name evidence="1" type="ORF">SAMN05421753_11692</name>
</gene>
<accession>A0A1I3PBC0</accession>
<dbReference type="Proteomes" id="UP000199518">
    <property type="component" value="Unassembled WGS sequence"/>
</dbReference>
<sequence>MSAPVKMRKEDLPAGEVLCSYCTAKCCRYFAFPIERPKAHEDFSHLRWFMLHGRVAVFVEDGTWYLMIYADCKHLRADNLCGIYEDRPQICRSYSTDNCEYDDDAVYDKYFETPEQLWEYALAVLPPEKPRRFSTKPISAGEVSLPVIA</sequence>
<protein>
    <submittedName>
        <fullName evidence="1">Putative zinc-or iron-chelating domain-containing protein</fullName>
    </submittedName>
</protein>
<organism evidence="1 2">
    <name type="scientific">Planctomicrobium piriforme</name>
    <dbReference type="NCBI Taxonomy" id="1576369"/>
    <lineage>
        <taxon>Bacteria</taxon>
        <taxon>Pseudomonadati</taxon>
        <taxon>Planctomycetota</taxon>
        <taxon>Planctomycetia</taxon>
        <taxon>Planctomycetales</taxon>
        <taxon>Planctomycetaceae</taxon>
        <taxon>Planctomicrobium</taxon>
    </lineage>
</organism>
<reference evidence="2" key="1">
    <citation type="submission" date="2016-10" db="EMBL/GenBank/DDBJ databases">
        <authorList>
            <person name="Varghese N."/>
            <person name="Submissions S."/>
        </authorList>
    </citation>
    <scope>NUCLEOTIDE SEQUENCE [LARGE SCALE GENOMIC DNA]</scope>
    <source>
        <strain evidence="2">DSM 26348</strain>
    </source>
</reference>